<dbReference type="PRINTS" id="PR00834">
    <property type="entry name" value="PROTEASES2C"/>
</dbReference>
<dbReference type="InterPro" id="IPR001478">
    <property type="entry name" value="PDZ"/>
</dbReference>
<name>A0A432WUW8_9GAMM</name>
<evidence type="ECO:0000256" key="7">
    <source>
        <dbReference type="ARBA" id="ARBA00022801"/>
    </source>
</evidence>
<evidence type="ECO:0000256" key="9">
    <source>
        <dbReference type="PIRSR" id="PIRSR611782-1"/>
    </source>
</evidence>
<dbReference type="Pfam" id="PF13180">
    <property type="entry name" value="PDZ_2"/>
    <property type="match status" value="1"/>
</dbReference>
<dbReference type="PANTHER" id="PTHR22939">
    <property type="entry name" value="SERINE PROTEASE FAMILY S1C HTRA-RELATED"/>
    <property type="match status" value="1"/>
</dbReference>
<evidence type="ECO:0000256" key="10">
    <source>
        <dbReference type="PIRSR" id="PIRSR611782-2"/>
    </source>
</evidence>
<feature type="binding site" evidence="10">
    <location>
        <begin position="221"/>
        <end position="223"/>
    </location>
    <ligand>
        <name>substrate</name>
    </ligand>
</feature>
<dbReference type="Pfam" id="PF17820">
    <property type="entry name" value="PDZ_6"/>
    <property type="match status" value="1"/>
</dbReference>
<comment type="caution">
    <text evidence="13">The sequence shown here is derived from an EMBL/GenBank/DDBJ whole genome shotgun (WGS) entry which is preliminary data.</text>
</comment>
<dbReference type="CDD" id="cd23084">
    <property type="entry name" value="cpPDZ2_DegP-like"/>
    <property type="match status" value="1"/>
</dbReference>
<dbReference type="GO" id="GO:0006508">
    <property type="term" value="P:proteolysis"/>
    <property type="evidence" value="ECO:0007669"/>
    <property type="project" value="UniProtKB-KW"/>
</dbReference>
<evidence type="ECO:0000256" key="11">
    <source>
        <dbReference type="SAM" id="SignalP"/>
    </source>
</evidence>
<evidence type="ECO:0000256" key="3">
    <source>
        <dbReference type="ARBA" id="ARBA00022670"/>
    </source>
</evidence>
<dbReference type="RefSeq" id="WP_126806903.1">
    <property type="nucleotide sequence ID" value="NZ_PIPP01000002.1"/>
</dbReference>
<protein>
    <submittedName>
        <fullName evidence="13">Serine endoprotease DegQ</fullName>
    </submittedName>
</protein>
<organism evidence="13 14">
    <name type="scientific">Aliidiomarina shirensis</name>
    <dbReference type="NCBI Taxonomy" id="1048642"/>
    <lineage>
        <taxon>Bacteria</taxon>
        <taxon>Pseudomonadati</taxon>
        <taxon>Pseudomonadota</taxon>
        <taxon>Gammaproteobacteria</taxon>
        <taxon>Alteromonadales</taxon>
        <taxon>Idiomarinaceae</taxon>
        <taxon>Aliidiomarina</taxon>
    </lineage>
</organism>
<feature type="signal peptide" evidence="11">
    <location>
        <begin position="1"/>
        <end position="27"/>
    </location>
</feature>
<gene>
    <name evidence="13" type="ORF">CWE13_06325</name>
</gene>
<dbReference type="SMART" id="SM00228">
    <property type="entry name" value="PDZ"/>
    <property type="match status" value="2"/>
</dbReference>
<dbReference type="InterPro" id="IPR011782">
    <property type="entry name" value="Pept_S1C_Do"/>
</dbReference>
<evidence type="ECO:0000256" key="5">
    <source>
        <dbReference type="ARBA" id="ARBA00022737"/>
    </source>
</evidence>
<comment type="subcellular location">
    <subcellularLocation>
        <location evidence="1">Periplasm</location>
    </subcellularLocation>
</comment>
<feature type="domain" description="PDZ" evidence="12">
    <location>
        <begin position="364"/>
        <end position="452"/>
    </location>
</feature>
<keyword evidence="4 11" id="KW-0732">Signal</keyword>
<keyword evidence="7" id="KW-0378">Hydrolase</keyword>
<keyword evidence="14" id="KW-1185">Reference proteome</keyword>
<evidence type="ECO:0000313" key="14">
    <source>
        <dbReference type="Proteomes" id="UP000286934"/>
    </source>
</evidence>
<evidence type="ECO:0000256" key="2">
    <source>
        <dbReference type="ARBA" id="ARBA00010541"/>
    </source>
</evidence>
<dbReference type="CDD" id="cd10839">
    <property type="entry name" value="cpPDZ1_DegP-like"/>
    <property type="match status" value="1"/>
</dbReference>
<sequence length="461" mass="48889">MRKLTSCIATLMLAGVFAAQPTLSAHANATQAYANFPAAHTNERGIPTLAPMLEEVTPAVVNISVQGKRVTRQRLPEAFRFFFGPNSPREEVREQPFQGLGSGVIIDAEEGLVVTNAHVIDDATEITVTLRDGRQFDATVLGRDEESDIALLELENPKDLVALEIGNSDQLRVGDFVVAIGNPFGLGQTVTSGIVSALGRSGLGVDRLENFIQTDAAINSGNSGGALVDLEGNLIGINTAILGPTGGNIGIGFAIPANMMNNLVEQIIEFGEVRRGVLGVRGGNLTQELADALEIDRAQGAWVSEVLDDSAAQKAGVEAGDVILALNGTPVYSFAELAAKVGTIGAGRTVELTILREGEELTVTVELDRQESQQITADILHPALRGAELSTVDRRGVVVTAVESNSPAERIGLRQDDIILAVNRQAVSNTRELQNMIQNAQGVVALNLRRGNSQLYLVLPN</sequence>
<feature type="binding site" evidence="10">
    <location>
        <begin position="278"/>
        <end position="282"/>
    </location>
    <ligand>
        <name>substrate</name>
    </ligand>
</feature>
<dbReference type="Proteomes" id="UP000286934">
    <property type="component" value="Unassembled WGS sequence"/>
</dbReference>
<feature type="domain" description="PDZ" evidence="12">
    <location>
        <begin position="267"/>
        <end position="358"/>
    </location>
</feature>
<dbReference type="PROSITE" id="PS50106">
    <property type="entry name" value="PDZ"/>
    <property type="match status" value="2"/>
</dbReference>
<keyword evidence="5" id="KW-0677">Repeat</keyword>
<dbReference type="OrthoDB" id="9758917at2"/>
<evidence type="ECO:0000256" key="8">
    <source>
        <dbReference type="ARBA" id="ARBA00022825"/>
    </source>
</evidence>
<dbReference type="GO" id="GO:0004252">
    <property type="term" value="F:serine-type endopeptidase activity"/>
    <property type="evidence" value="ECO:0007669"/>
    <property type="project" value="InterPro"/>
</dbReference>
<feature type="chain" id="PRO_5039004219" evidence="11">
    <location>
        <begin position="28"/>
        <end position="461"/>
    </location>
</feature>
<dbReference type="InterPro" id="IPR009003">
    <property type="entry name" value="Peptidase_S1_PA"/>
</dbReference>
<dbReference type="NCBIfam" id="TIGR02037">
    <property type="entry name" value="degP_htrA_DO"/>
    <property type="match status" value="1"/>
</dbReference>
<feature type="active site" description="Charge relay system" evidence="9">
    <location>
        <position position="148"/>
    </location>
</feature>
<accession>A0A432WUW8</accession>
<feature type="active site" description="Charge relay system" evidence="9">
    <location>
        <position position="118"/>
    </location>
</feature>
<evidence type="ECO:0000313" key="13">
    <source>
        <dbReference type="EMBL" id="RUO37566.1"/>
    </source>
</evidence>
<comment type="similarity">
    <text evidence="2">Belongs to the peptidase S1C family.</text>
</comment>
<reference evidence="14" key="1">
    <citation type="journal article" date="2018" name="Front. Microbiol.">
        <title>Genome-Based Analysis Reveals the Taxonomy and Diversity of the Family Idiomarinaceae.</title>
        <authorList>
            <person name="Liu Y."/>
            <person name="Lai Q."/>
            <person name="Shao Z."/>
        </authorList>
    </citation>
    <scope>NUCLEOTIDE SEQUENCE [LARGE SCALE GENOMIC DNA]</scope>
    <source>
        <strain evidence="14">AIS</strain>
    </source>
</reference>
<dbReference type="Gene3D" id="2.40.10.120">
    <property type="match status" value="1"/>
</dbReference>
<dbReference type="FunFam" id="2.40.10.120:FF:000001">
    <property type="entry name" value="Periplasmic serine endoprotease DegP-like"/>
    <property type="match status" value="1"/>
</dbReference>
<evidence type="ECO:0000259" key="12">
    <source>
        <dbReference type="PROSITE" id="PS50106"/>
    </source>
</evidence>
<feature type="binding site" evidence="10">
    <location>
        <position position="118"/>
    </location>
    <ligand>
        <name>substrate</name>
    </ligand>
</feature>
<dbReference type="SUPFAM" id="SSF50494">
    <property type="entry name" value="Trypsin-like serine proteases"/>
    <property type="match status" value="1"/>
</dbReference>
<dbReference type="SUPFAM" id="SSF50156">
    <property type="entry name" value="PDZ domain-like"/>
    <property type="match status" value="2"/>
</dbReference>
<dbReference type="AlphaFoldDB" id="A0A432WUW8"/>
<dbReference type="GO" id="GO:0042597">
    <property type="term" value="C:periplasmic space"/>
    <property type="evidence" value="ECO:0007669"/>
    <property type="project" value="UniProtKB-SubCell"/>
</dbReference>
<feature type="active site" description="Charge relay system" evidence="9">
    <location>
        <position position="223"/>
    </location>
</feature>
<evidence type="ECO:0000256" key="6">
    <source>
        <dbReference type="ARBA" id="ARBA00022764"/>
    </source>
</evidence>
<keyword evidence="8" id="KW-0720">Serine protease</keyword>
<dbReference type="PANTHER" id="PTHR22939:SF129">
    <property type="entry name" value="SERINE PROTEASE HTRA2, MITOCHONDRIAL"/>
    <property type="match status" value="1"/>
</dbReference>
<dbReference type="EMBL" id="PIPP01000002">
    <property type="protein sequence ID" value="RUO37566.1"/>
    <property type="molecule type" value="Genomic_DNA"/>
</dbReference>
<dbReference type="Gene3D" id="2.30.42.10">
    <property type="match status" value="2"/>
</dbReference>
<feature type="binding site" evidence="10">
    <location>
        <position position="148"/>
    </location>
    <ligand>
        <name>substrate</name>
    </ligand>
</feature>
<dbReference type="InterPro" id="IPR001940">
    <property type="entry name" value="Peptidase_S1C"/>
</dbReference>
<dbReference type="Pfam" id="PF13365">
    <property type="entry name" value="Trypsin_2"/>
    <property type="match status" value="1"/>
</dbReference>
<dbReference type="FunFam" id="2.40.10.10:FF:000001">
    <property type="entry name" value="Periplasmic serine protease DegS"/>
    <property type="match status" value="1"/>
</dbReference>
<proteinExistence type="inferred from homology"/>
<dbReference type="InterPro" id="IPR041489">
    <property type="entry name" value="PDZ_6"/>
</dbReference>
<keyword evidence="3 13" id="KW-0645">Protease</keyword>
<dbReference type="InterPro" id="IPR036034">
    <property type="entry name" value="PDZ_sf"/>
</dbReference>
<evidence type="ECO:0000256" key="4">
    <source>
        <dbReference type="ARBA" id="ARBA00022729"/>
    </source>
</evidence>
<evidence type="ECO:0000256" key="1">
    <source>
        <dbReference type="ARBA" id="ARBA00004418"/>
    </source>
</evidence>
<keyword evidence="6" id="KW-0574">Periplasm</keyword>